<dbReference type="Pfam" id="PF11396">
    <property type="entry name" value="PepSY_like"/>
    <property type="match status" value="1"/>
</dbReference>
<comment type="caution">
    <text evidence="3">The sequence shown here is derived from an EMBL/GenBank/DDBJ whole genome shotgun (WGS) entry which is preliminary data.</text>
</comment>
<dbReference type="InterPro" id="IPR021533">
    <property type="entry name" value="PepSY-like"/>
</dbReference>
<feature type="region of interest" description="Disordered" evidence="1">
    <location>
        <begin position="1"/>
        <end position="32"/>
    </location>
</feature>
<evidence type="ECO:0000313" key="3">
    <source>
        <dbReference type="EMBL" id="PZN72742.1"/>
    </source>
</evidence>
<dbReference type="Gene3D" id="3.10.450.360">
    <property type="match status" value="1"/>
</dbReference>
<feature type="domain" description="Putative beta-lactamase-inhibitor-like PepSY-like" evidence="2">
    <location>
        <begin position="64"/>
        <end position="152"/>
    </location>
</feature>
<reference evidence="3 4" key="1">
    <citation type="journal article" date="2018" name="Aquat. Microb. Ecol.">
        <title>Gammaproteobacterial methanotrophs dominate.</title>
        <authorList>
            <person name="Rissanen A.J."/>
            <person name="Saarenheimo J."/>
            <person name="Tiirola M."/>
            <person name="Peura S."/>
            <person name="Aalto S.L."/>
            <person name="Karvinen A."/>
            <person name="Nykanen H."/>
        </authorList>
    </citation>
    <scope>NUCLEOTIDE SEQUENCE [LARGE SCALE GENOMIC DNA]</scope>
    <source>
        <strain evidence="3">AMbin10</strain>
    </source>
</reference>
<proteinExistence type="predicted"/>
<organism evidence="3 4">
    <name type="scientific">Candidatus Methylumidiphilus alinenensis</name>
    <dbReference type="NCBI Taxonomy" id="2202197"/>
    <lineage>
        <taxon>Bacteria</taxon>
        <taxon>Pseudomonadati</taxon>
        <taxon>Pseudomonadota</taxon>
        <taxon>Gammaproteobacteria</taxon>
        <taxon>Methylococcales</taxon>
        <taxon>Candidatus Methylumidiphilus</taxon>
    </lineage>
</organism>
<dbReference type="Proteomes" id="UP000249396">
    <property type="component" value="Unassembled WGS sequence"/>
</dbReference>
<evidence type="ECO:0000259" key="2">
    <source>
        <dbReference type="Pfam" id="PF11396"/>
    </source>
</evidence>
<dbReference type="EMBL" id="QJPH01000475">
    <property type="protein sequence ID" value="PZN72742.1"/>
    <property type="molecule type" value="Genomic_DNA"/>
</dbReference>
<evidence type="ECO:0000313" key="4">
    <source>
        <dbReference type="Proteomes" id="UP000249396"/>
    </source>
</evidence>
<accession>A0A2W4QKU5</accession>
<feature type="compositionally biased region" description="Acidic residues" evidence="1">
    <location>
        <begin position="12"/>
        <end position="26"/>
    </location>
</feature>
<name>A0A2W4QKU5_9GAMM</name>
<evidence type="ECO:0000256" key="1">
    <source>
        <dbReference type="SAM" id="MobiDB-lite"/>
    </source>
</evidence>
<dbReference type="SUPFAM" id="SSF160574">
    <property type="entry name" value="BT0923-like"/>
    <property type="match status" value="1"/>
</dbReference>
<gene>
    <name evidence="3" type="ORF">DM484_23995</name>
</gene>
<sequence>MNESELNPNPPELDDISAYDDADEENTPSGQEVPFAVLEAFKKAYPEAVNAKFEEEINNGEPVYEVEFIDQGVDIEASYLADGTLIQIEQEIQLEELPETVIGAILEAYPDAILIEAEKIMAADGSVRSYEVEIEDDDVELEIHLDPNGTILDSELETETSEAE</sequence>
<protein>
    <recommendedName>
        <fullName evidence="2">Putative beta-lactamase-inhibitor-like PepSY-like domain-containing protein</fullName>
    </recommendedName>
</protein>
<dbReference type="AlphaFoldDB" id="A0A2W4QKU5"/>